<comment type="caution">
    <text evidence="1">The sequence shown here is derived from an EMBL/GenBank/DDBJ whole genome shotgun (WGS) entry which is preliminary data.</text>
</comment>
<dbReference type="EMBL" id="BMPP01000020">
    <property type="protein sequence ID" value="GGK39198.1"/>
    <property type="molecule type" value="Genomic_DNA"/>
</dbReference>
<organism evidence="1 2">
    <name type="scientific">Deinococcus malanensis</name>
    <dbReference type="NCBI Taxonomy" id="1706855"/>
    <lineage>
        <taxon>Bacteria</taxon>
        <taxon>Thermotogati</taxon>
        <taxon>Deinococcota</taxon>
        <taxon>Deinococci</taxon>
        <taxon>Deinococcales</taxon>
        <taxon>Deinococcaceae</taxon>
        <taxon>Deinococcus</taxon>
    </lineage>
</organism>
<proteinExistence type="predicted"/>
<protein>
    <recommendedName>
        <fullName evidence="3">Transposase DDE domain-containing protein</fullName>
    </recommendedName>
</protein>
<gene>
    <name evidence="1" type="ORF">GCM10008955_36310</name>
</gene>
<keyword evidence="2" id="KW-1185">Reference proteome</keyword>
<name>A0ABQ2F1Z6_9DEIO</name>
<evidence type="ECO:0000313" key="2">
    <source>
        <dbReference type="Proteomes" id="UP000647587"/>
    </source>
</evidence>
<dbReference type="Proteomes" id="UP000647587">
    <property type="component" value="Unassembled WGS sequence"/>
</dbReference>
<sequence length="111" mass="11923">MKSVFAGSHSTAQDPRIVLDGTRLRAAGLTDHAPGTDPFEEWTQSRFVSPHLATRHDPTGVVLKVYPALFFQAGASHTQSSKVTNGRAIQPSIQCVHASNPSSSDARKAWA</sequence>
<accession>A0ABQ2F1Z6</accession>
<reference evidence="2" key="1">
    <citation type="journal article" date="2019" name="Int. J. Syst. Evol. Microbiol.">
        <title>The Global Catalogue of Microorganisms (GCM) 10K type strain sequencing project: providing services to taxonomists for standard genome sequencing and annotation.</title>
        <authorList>
            <consortium name="The Broad Institute Genomics Platform"/>
            <consortium name="The Broad Institute Genome Sequencing Center for Infectious Disease"/>
            <person name="Wu L."/>
            <person name="Ma J."/>
        </authorList>
    </citation>
    <scope>NUCLEOTIDE SEQUENCE [LARGE SCALE GENOMIC DNA]</scope>
    <source>
        <strain evidence="2">JCM 30331</strain>
    </source>
</reference>
<evidence type="ECO:0000313" key="1">
    <source>
        <dbReference type="EMBL" id="GGK39198.1"/>
    </source>
</evidence>
<evidence type="ECO:0008006" key="3">
    <source>
        <dbReference type="Google" id="ProtNLM"/>
    </source>
</evidence>